<keyword evidence="11 18" id="KW-0413">Isomerase</keyword>
<dbReference type="GO" id="GO:0046496">
    <property type="term" value="P:nicotinamide nucleotide metabolic process"/>
    <property type="evidence" value="ECO:0007669"/>
    <property type="project" value="UniProtKB-UniRule"/>
</dbReference>
<feature type="binding site" evidence="18">
    <location>
        <begin position="63"/>
        <end position="67"/>
    </location>
    <ligand>
        <name>(6S)-NADPHX</name>
        <dbReference type="ChEBI" id="CHEBI:64076"/>
    </ligand>
</feature>
<keyword evidence="6 17" id="KW-0547">Nucleotide-binding</keyword>
<comment type="cofactor">
    <cofactor evidence="18 19">
        <name>K(+)</name>
        <dbReference type="ChEBI" id="CHEBI:29103"/>
    </cofactor>
    <text evidence="18 19">Binds 1 potassium ion per subunit.</text>
</comment>
<feature type="binding site" evidence="18">
    <location>
        <position position="165"/>
    </location>
    <ligand>
        <name>K(+)</name>
        <dbReference type="ChEBI" id="CHEBI:29103"/>
    </ligand>
</feature>
<evidence type="ECO:0000256" key="17">
    <source>
        <dbReference type="HAMAP-Rule" id="MF_01965"/>
    </source>
</evidence>
<dbReference type="GO" id="GO:0052856">
    <property type="term" value="F:NAD(P)HX epimerase activity"/>
    <property type="evidence" value="ECO:0007669"/>
    <property type="project" value="UniProtKB-UniRule"/>
</dbReference>
<keyword evidence="5 18" id="KW-0479">Metal-binding</keyword>
<comment type="similarity">
    <text evidence="3 19">In the N-terminal section; belongs to the NnrE/AIBP family.</text>
</comment>
<comment type="similarity">
    <text evidence="18">Belongs to the NnrE/AIBP family.</text>
</comment>
<evidence type="ECO:0000256" key="16">
    <source>
        <dbReference type="ARBA" id="ARBA00049209"/>
    </source>
</evidence>
<dbReference type="RefSeq" id="WP_005499240.1">
    <property type="nucleotide sequence ID" value="NZ_CP023247.2"/>
</dbReference>
<evidence type="ECO:0000313" key="24">
    <source>
        <dbReference type="Proteomes" id="UP000191946"/>
    </source>
</evidence>
<comment type="catalytic activity">
    <reaction evidence="15 17 19">
        <text>(6S)-NADHX + ADP = AMP + phosphate + NADH + H(+)</text>
        <dbReference type="Rhea" id="RHEA:32223"/>
        <dbReference type="ChEBI" id="CHEBI:15378"/>
        <dbReference type="ChEBI" id="CHEBI:43474"/>
        <dbReference type="ChEBI" id="CHEBI:57945"/>
        <dbReference type="ChEBI" id="CHEBI:64074"/>
        <dbReference type="ChEBI" id="CHEBI:456215"/>
        <dbReference type="ChEBI" id="CHEBI:456216"/>
        <dbReference type="EC" id="4.2.1.136"/>
    </reaction>
</comment>
<keyword evidence="7 17" id="KW-0067">ATP-binding</keyword>
<feature type="binding site" evidence="17">
    <location>
        <begin position="421"/>
        <end position="425"/>
    </location>
    <ligand>
        <name>AMP</name>
        <dbReference type="ChEBI" id="CHEBI:456215"/>
    </ligand>
</feature>
<evidence type="ECO:0000259" key="21">
    <source>
        <dbReference type="PROSITE" id="PS51385"/>
    </source>
</evidence>
<feature type="binding site" evidence="17">
    <location>
        <position position="331"/>
    </location>
    <ligand>
        <name>(6S)-NADPHX</name>
        <dbReference type="ChEBI" id="CHEBI:64076"/>
    </ligand>
</feature>
<dbReference type="InterPro" id="IPR036652">
    <property type="entry name" value="YjeF_N_dom_sf"/>
</dbReference>
<evidence type="ECO:0000313" key="23">
    <source>
        <dbReference type="EMBL" id="OQJ98689.1"/>
    </source>
</evidence>
<protein>
    <recommendedName>
        <fullName evidence="19">Bifunctional NAD(P)H-hydrate repair enzyme</fullName>
    </recommendedName>
    <alternativeName>
        <fullName evidence="19">Nicotinamide nucleotide repair protein</fullName>
    </alternativeName>
    <domain>
        <recommendedName>
            <fullName evidence="19">ADP-dependent (S)-NAD(P)H-hydrate dehydratase</fullName>
            <ecNumber evidence="19">4.2.1.136</ecNumber>
        </recommendedName>
        <alternativeName>
            <fullName evidence="19">ADP-dependent NAD(P)HX dehydratase</fullName>
        </alternativeName>
    </domain>
    <domain>
        <recommendedName>
            <fullName evidence="19">NAD(P)H-hydrate epimerase</fullName>
            <ecNumber evidence="19">5.1.99.6</ecNumber>
        </recommendedName>
    </domain>
</protein>
<dbReference type="SUPFAM" id="SSF53613">
    <property type="entry name" value="Ribokinase-like"/>
    <property type="match status" value="1"/>
</dbReference>
<dbReference type="Pfam" id="PF01256">
    <property type="entry name" value="Carb_kinase"/>
    <property type="match status" value="1"/>
</dbReference>
<feature type="binding site" evidence="18">
    <location>
        <position position="162"/>
    </location>
    <ligand>
        <name>(6S)-NADPHX</name>
        <dbReference type="ChEBI" id="CHEBI:64076"/>
    </ligand>
</feature>
<feature type="binding site" evidence="18">
    <location>
        <position position="64"/>
    </location>
    <ligand>
        <name>K(+)</name>
        <dbReference type="ChEBI" id="CHEBI:29103"/>
    </ligand>
</feature>
<evidence type="ECO:0000256" key="5">
    <source>
        <dbReference type="ARBA" id="ARBA00022723"/>
    </source>
</evidence>
<proteinExistence type="inferred from homology"/>
<evidence type="ECO:0000256" key="9">
    <source>
        <dbReference type="ARBA" id="ARBA00022958"/>
    </source>
</evidence>
<dbReference type="InterPro" id="IPR030677">
    <property type="entry name" value="Nnr"/>
</dbReference>
<dbReference type="GO" id="GO:0052855">
    <property type="term" value="F:ADP-dependent NAD(P)H-hydrate dehydratase activity"/>
    <property type="evidence" value="ECO:0007669"/>
    <property type="project" value="UniProtKB-UniRule"/>
</dbReference>
<accession>A0A249W012</accession>
<keyword evidence="8 17" id="KW-0521">NADP</keyword>
<dbReference type="InterPro" id="IPR000631">
    <property type="entry name" value="CARKD"/>
</dbReference>
<dbReference type="HAMAP" id="MF_01965">
    <property type="entry name" value="NADHX_dehydratase"/>
    <property type="match status" value="1"/>
</dbReference>
<keyword evidence="10 17" id="KW-0520">NAD</keyword>
<keyword evidence="9 18" id="KW-0630">Potassium</keyword>
<evidence type="ECO:0000256" key="12">
    <source>
        <dbReference type="ARBA" id="ARBA00023239"/>
    </source>
</evidence>
<dbReference type="GO" id="GO:0005524">
    <property type="term" value="F:ATP binding"/>
    <property type="evidence" value="ECO:0007669"/>
    <property type="project" value="UniProtKB-UniRule"/>
</dbReference>
<reference evidence="23 24" key="1">
    <citation type="submission" date="2015-08" db="EMBL/GenBank/DDBJ databases">
        <title>Draft Genome Sequences of Vibrio parahaemolyticus Strains.</title>
        <authorList>
            <person name="Gonzalez-Escalona N."/>
            <person name="DePaola A."/>
        </authorList>
    </citation>
    <scope>NUCLEOTIDE SEQUENCE [LARGE SCALE GENOMIC DNA]</scope>
    <source>
        <strain evidence="23 24">CFSAN001621</strain>
    </source>
</reference>
<keyword evidence="13" id="KW-0511">Multifunctional enzyme</keyword>
<feature type="binding site" evidence="17">
    <location>
        <position position="450"/>
    </location>
    <ligand>
        <name>(6S)-NADPHX</name>
        <dbReference type="ChEBI" id="CHEBI:64076"/>
    </ligand>
</feature>
<comment type="cofactor">
    <cofactor evidence="17">
        <name>Mg(2+)</name>
        <dbReference type="ChEBI" id="CHEBI:18420"/>
    </cofactor>
</comment>
<comment type="subunit">
    <text evidence="17">Homotetramer.</text>
</comment>
<comment type="function">
    <text evidence="18">Catalyzes the epimerization of the S- and R-forms of NAD(P)HX, a damaged form of NAD(P)H that is a result of enzymatic or heat-dependent hydration. This is a prerequisite for the S-specific NAD(P)H-hydrate dehydratase to allow the repair of both epimers of NAD(P)HX.</text>
</comment>
<feature type="binding site" evidence="17">
    <location>
        <position position="384"/>
    </location>
    <ligand>
        <name>(6S)-NADPHX</name>
        <dbReference type="ChEBI" id="CHEBI:64076"/>
    </ligand>
</feature>
<dbReference type="NCBIfam" id="TIGR00196">
    <property type="entry name" value="yjeF_cterm"/>
    <property type="match status" value="1"/>
</dbReference>
<evidence type="ECO:0000256" key="6">
    <source>
        <dbReference type="ARBA" id="ARBA00022741"/>
    </source>
</evidence>
<dbReference type="AlphaFoldDB" id="A0A249W012"/>
<keyword evidence="24" id="KW-1185">Reference proteome</keyword>
<sequence length="513" mass="55148">MDFNLALKLYTAEQVKNGEVVAAHMAGVSMYSLMQRAGMAVYERFLHLYPRVKNVLVVCGKGNNGGDGYVFASLVKQAQLNVQVFQIGEVTQLQGDALRAYQDWQTVDGKNSSWDDWNTALLEAEVIIDAMLGTGLKGEVRTEYRRYIEQINQIQCPVIAVDIPSGLCANTGSVLGDAIQADHTVTFIGVKQGLCTAQARDRIGELHFCGLGVNVEFDSIEEESALGIDHKVIPRLLPKPKATAHKGDNGKLLCVGGNQGMSGAIRLCASAAVRSGAGLTASITHPDSFIPLQVSCPEVMSQSITTDLLRDTENALTKRIRWADVLVFGPGFGDDEWAYQAYQYLSQEQKPKVVDADGLNILAMLSQRCDGTLVCDNQRVITPHPGEAARLLNVTTQQIESDRYSAARQLQERYGGVVVLKGAGTLVFDGVRMYVCLAGNPGMATGGMGDVLSGVIGALLAKGLPISIAARLGVMIHSHAADLNAEKHGEVGLLATDVVETLRAATHIQRAKN</sequence>
<dbReference type="InterPro" id="IPR029056">
    <property type="entry name" value="Ribokinase-like"/>
</dbReference>
<dbReference type="PROSITE" id="PS01050">
    <property type="entry name" value="YJEF_C_2"/>
    <property type="match status" value="1"/>
</dbReference>
<dbReference type="EC" id="5.1.99.6" evidence="19"/>
<dbReference type="GO" id="GO:0046872">
    <property type="term" value="F:metal ion binding"/>
    <property type="evidence" value="ECO:0007669"/>
    <property type="project" value="UniProtKB-UniRule"/>
</dbReference>
<dbReference type="NCBIfam" id="TIGR00197">
    <property type="entry name" value="yjeF_nterm"/>
    <property type="match status" value="1"/>
</dbReference>
<dbReference type="EC" id="4.2.1.136" evidence="19"/>
<feature type="binding site" evidence="18">
    <location>
        <begin position="133"/>
        <end position="139"/>
    </location>
    <ligand>
        <name>(6S)-NADPHX</name>
        <dbReference type="ChEBI" id="CHEBI:64076"/>
    </ligand>
</feature>
<evidence type="ECO:0000256" key="13">
    <source>
        <dbReference type="ARBA" id="ARBA00023268"/>
    </source>
</evidence>
<dbReference type="InterPro" id="IPR017953">
    <property type="entry name" value="Carbohydrate_kinase_pred_CS"/>
</dbReference>
<evidence type="ECO:0000256" key="19">
    <source>
        <dbReference type="PIRNR" id="PIRNR017184"/>
    </source>
</evidence>
<evidence type="ECO:0000256" key="15">
    <source>
        <dbReference type="ARBA" id="ARBA00048238"/>
    </source>
</evidence>
<comment type="catalytic activity">
    <reaction evidence="16 17 19">
        <text>(6S)-NADPHX + ADP = AMP + phosphate + NADPH + H(+)</text>
        <dbReference type="Rhea" id="RHEA:32235"/>
        <dbReference type="ChEBI" id="CHEBI:15378"/>
        <dbReference type="ChEBI" id="CHEBI:43474"/>
        <dbReference type="ChEBI" id="CHEBI:57783"/>
        <dbReference type="ChEBI" id="CHEBI:64076"/>
        <dbReference type="ChEBI" id="CHEBI:456215"/>
        <dbReference type="ChEBI" id="CHEBI:456216"/>
        <dbReference type="EC" id="4.2.1.136"/>
    </reaction>
</comment>
<dbReference type="EMBL" id="CP023247">
    <property type="protein sequence ID" value="ASZ50062.1"/>
    <property type="molecule type" value="Genomic_DNA"/>
</dbReference>
<dbReference type="HAMAP" id="MF_01966">
    <property type="entry name" value="NADHX_epimerase"/>
    <property type="match status" value="1"/>
</dbReference>
<keyword evidence="12 17" id="KW-0456">Lyase</keyword>
<dbReference type="PROSITE" id="PS51385">
    <property type="entry name" value="YJEF_N"/>
    <property type="match status" value="1"/>
</dbReference>
<dbReference type="PANTHER" id="PTHR12592:SF0">
    <property type="entry name" value="ATP-DEPENDENT (S)-NAD(P)H-HYDRATE DEHYDRATASE"/>
    <property type="match status" value="1"/>
</dbReference>
<evidence type="ECO:0000256" key="4">
    <source>
        <dbReference type="ARBA" id="ARBA00009524"/>
    </source>
</evidence>
<evidence type="ECO:0000313" key="22">
    <source>
        <dbReference type="EMBL" id="ASZ50062.1"/>
    </source>
</evidence>
<evidence type="ECO:0000256" key="10">
    <source>
        <dbReference type="ARBA" id="ARBA00023027"/>
    </source>
</evidence>
<feature type="binding site" evidence="18">
    <location>
        <position position="129"/>
    </location>
    <ligand>
        <name>K(+)</name>
        <dbReference type="ChEBI" id="CHEBI:29103"/>
    </ligand>
</feature>
<evidence type="ECO:0000256" key="7">
    <source>
        <dbReference type="ARBA" id="ARBA00022840"/>
    </source>
</evidence>
<dbReference type="CDD" id="cd01171">
    <property type="entry name" value="YXKO-related"/>
    <property type="match status" value="1"/>
</dbReference>
<evidence type="ECO:0000256" key="3">
    <source>
        <dbReference type="ARBA" id="ARBA00006001"/>
    </source>
</evidence>
<comment type="catalytic activity">
    <reaction evidence="2 18 19">
        <text>(6R)-NADPHX = (6S)-NADPHX</text>
        <dbReference type="Rhea" id="RHEA:32227"/>
        <dbReference type="ChEBI" id="CHEBI:64076"/>
        <dbReference type="ChEBI" id="CHEBI:64077"/>
        <dbReference type="EC" id="5.1.99.6"/>
    </reaction>
</comment>
<feature type="domain" description="YjeF N-terminal" evidence="21">
    <location>
        <begin position="15"/>
        <end position="219"/>
    </location>
</feature>
<evidence type="ECO:0000256" key="18">
    <source>
        <dbReference type="HAMAP-Rule" id="MF_01966"/>
    </source>
</evidence>
<dbReference type="Gene3D" id="3.40.50.10260">
    <property type="entry name" value="YjeF N-terminal domain"/>
    <property type="match status" value="1"/>
</dbReference>
<gene>
    <name evidence="17" type="primary">nnrD</name>
    <name evidence="18" type="synonym">nnrE</name>
    <name evidence="23" type="ORF">AKG60_11615</name>
    <name evidence="22" type="ORF">YA91_05515</name>
</gene>
<feature type="binding site" evidence="17">
    <location>
        <position position="264"/>
    </location>
    <ligand>
        <name>(6S)-NADPHX</name>
        <dbReference type="ChEBI" id="CHEBI:64076"/>
    </ligand>
</feature>
<dbReference type="EMBL" id="LHQV01000015">
    <property type="protein sequence ID" value="OQJ98689.1"/>
    <property type="molecule type" value="Genomic_DNA"/>
</dbReference>
<evidence type="ECO:0000256" key="8">
    <source>
        <dbReference type="ARBA" id="ARBA00022857"/>
    </source>
</evidence>
<evidence type="ECO:0000256" key="11">
    <source>
        <dbReference type="ARBA" id="ARBA00023235"/>
    </source>
</evidence>
<dbReference type="FunFam" id="3.40.50.10260:FF:000003">
    <property type="entry name" value="Multifunctional fusion protein"/>
    <property type="match status" value="1"/>
</dbReference>
<evidence type="ECO:0000256" key="14">
    <source>
        <dbReference type="ARBA" id="ARBA00025153"/>
    </source>
</evidence>
<evidence type="ECO:0000259" key="20">
    <source>
        <dbReference type="PROSITE" id="PS51383"/>
    </source>
</evidence>
<dbReference type="PANTHER" id="PTHR12592">
    <property type="entry name" value="ATP-DEPENDENT (S)-NAD(P)H-HYDRATE DEHYDRATASE FAMILY MEMBER"/>
    <property type="match status" value="1"/>
</dbReference>
<dbReference type="Proteomes" id="UP000191946">
    <property type="component" value="Unassembled WGS sequence"/>
</dbReference>
<organism evidence="22">
    <name type="scientific">Vibrio parahaemolyticus</name>
    <dbReference type="NCBI Taxonomy" id="670"/>
    <lineage>
        <taxon>Bacteria</taxon>
        <taxon>Pseudomonadati</taxon>
        <taxon>Pseudomonadota</taxon>
        <taxon>Gammaproteobacteria</taxon>
        <taxon>Vibrionales</taxon>
        <taxon>Vibrionaceae</taxon>
        <taxon>Vibrio</taxon>
    </lineage>
</organism>
<dbReference type="InterPro" id="IPR004443">
    <property type="entry name" value="YjeF_N_dom"/>
</dbReference>
<comment type="similarity">
    <text evidence="17">Belongs to the NnrD/CARKD family.</text>
</comment>
<dbReference type="PIRSF" id="PIRSF017184">
    <property type="entry name" value="Nnr"/>
    <property type="match status" value="1"/>
</dbReference>
<feature type="binding site" evidence="17">
    <location>
        <position position="449"/>
    </location>
    <ligand>
        <name>AMP</name>
        <dbReference type="ChEBI" id="CHEBI:456215"/>
    </ligand>
</feature>
<dbReference type="GO" id="GO:0110051">
    <property type="term" value="P:metabolite repair"/>
    <property type="evidence" value="ECO:0007669"/>
    <property type="project" value="TreeGrafter"/>
</dbReference>
<comment type="similarity">
    <text evidence="4 19">In the C-terminal section; belongs to the NnrD/CARKD family.</text>
</comment>
<reference evidence="22" key="2">
    <citation type="submission" date="2017-09" db="EMBL/GenBank/DDBJ databases">
        <authorList>
            <person name="Ehlers B."/>
            <person name="Leendertz F.H."/>
        </authorList>
    </citation>
    <scope>NUCLEOTIDE SEQUENCE</scope>
    <source>
        <strain evidence="22">MAVP-26</strain>
    </source>
</reference>
<comment type="catalytic activity">
    <reaction evidence="1 18 19">
        <text>(6R)-NADHX = (6S)-NADHX</text>
        <dbReference type="Rhea" id="RHEA:32215"/>
        <dbReference type="ChEBI" id="CHEBI:64074"/>
        <dbReference type="ChEBI" id="CHEBI:64075"/>
        <dbReference type="EC" id="5.1.99.6"/>
    </reaction>
</comment>
<dbReference type="PROSITE" id="PS51383">
    <property type="entry name" value="YJEF_C_3"/>
    <property type="match status" value="1"/>
</dbReference>
<comment type="function">
    <text evidence="14 19">Bifunctional enzyme that catalyzes the epimerization of the S- and R-forms of NAD(P)HX and the dehydration of the S-form of NAD(P)HX at the expense of ADP, which is converted to AMP. This allows the repair of both epimers of NAD(P)HX, a damaged form of NAD(P)H that is a result of enzymatic or heat-dependent hydration.</text>
</comment>
<feature type="domain" description="YjeF C-terminal" evidence="20">
    <location>
        <begin position="229"/>
        <end position="509"/>
    </location>
</feature>
<feature type="binding site" evidence="18">
    <location>
        <position position="144"/>
    </location>
    <ligand>
        <name>(6S)-NADPHX</name>
        <dbReference type="ChEBI" id="CHEBI:64076"/>
    </ligand>
</feature>
<evidence type="ECO:0000256" key="2">
    <source>
        <dbReference type="ARBA" id="ARBA00000909"/>
    </source>
</evidence>
<dbReference type="SUPFAM" id="SSF64153">
    <property type="entry name" value="YjeF N-terminal domain-like"/>
    <property type="match status" value="1"/>
</dbReference>
<dbReference type="Gene3D" id="3.40.1190.20">
    <property type="match status" value="1"/>
</dbReference>
<dbReference type="Pfam" id="PF03853">
    <property type="entry name" value="YjeF_N"/>
    <property type="match status" value="1"/>
</dbReference>
<name>A0A249W012_VIBPH</name>
<evidence type="ECO:0000256" key="1">
    <source>
        <dbReference type="ARBA" id="ARBA00000013"/>
    </source>
</evidence>
<comment type="function">
    <text evidence="17">Catalyzes the dehydration of the S-form of NAD(P)HX at the expense of ADP, which is converted to AMP. Together with NAD(P)HX epimerase, which catalyzes the epimerization of the S- and R-forms, the enzyme allows the repair of both epimers of NAD(P)HX, a damaged form of NAD(P)H that is a result of enzymatic or heat-dependent hydration.</text>
</comment>